<proteinExistence type="predicted"/>
<feature type="region of interest" description="Disordered" evidence="1">
    <location>
        <begin position="134"/>
        <end position="159"/>
    </location>
</feature>
<evidence type="ECO:0000256" key="1">
    <source>
        <dbReference type="SAM" id="MobiDB-lite"/>
    </source>
</evidence>
<protein>
    <recommendedName>
        <fullName evidence="4">Tail assembly chaperone</fullName>
    </recommendedName>
</protein>
<accession>A0A7W2LK49</accession>
<organism evidence="2 3">
    <name type="scientific">Pseudomonas juntendi</name>
    <dbReference type="NCBI Taxonomy" id="2666183"/>
    <lineage>
        <taxon>Bacteria</taxon>
        <taxon>Pseudomonadati</taxon>
        <taxon>Pseudomonadota</taxon>
        <taxon>Gammaproteobacteria</taxon>
        <taxon>Pseudomonadales</taxon>
        <taxon>Pseudomonadaceae</taxon>
        <taxon>Pseudomonas</taxon>
    </lineage>
</organism>
<dbReference type="AlphaFoldDB" id="A0A7W2LK49"/>
<dbReference type="EMBL" id="JACGCZ010000009">
    <property type="protein sequence ID" value="MBA6142343.1"/>
    <property type="molecule type" value="Genomic_DNA"/>
</dbReference>
<dbReference type="InterPro" id="IPR049156">
    <property type="entry name" value="Phage_chap_TAC_15-like"/>
</dbReference>
<evidence type="ECO:0008006" key="4">
    <source>
        <dbReference type="Google" id="ProtNLM"/>
    </source>
</evidence>
<gene>
    <name evidence="2" type="ORF">H4B97_07640</name>
</gene>
<dbReference type="RefSeq" id="WP_173889951.1">
    <property type="nucleotide sequence ID" value="NZ_JACGCZ010000009.1"/>
</dbReference>
<evidence type="ECO:0000313" key="2">
    <source>
        <dbReference type="EMBL" id="MBA6142343.1"/>
    </source>
</evidence>
<dbReference type="Proteomes" id="UP000590738">
    <property type="component" value="Unassembled WGS sequence"/>
</dbReference>
<sequence length="159" mass="16998">MTQAQDYVRTIEHEGVTYTFGMPSAEKQRAVLFRLGKYGVEPLIRGLAQAELGAASSVAIAGQIVGVMLSRIPEDDFNFICDTMLSQLHKDGQLVGMQQFSGRLKTYFTLVVLALGNVFEDFTGLLTLFQNSTASAGEPGASQENASTQPSTGTSGDPA</sequence>
<reference evidence="2 3" key="1">
    <citation type="submission" date="2020-07" db="EMBL/GenBank/DDBJ databases">
        <title>Diversity of carbapenemase encoding genes among Pseudomonas putida group clinical isolates in a tertiary Brazilian hospital.</title>
        <authorList>
            <person name="Alberto-Lei F."/>
            <person name="Nodari C.S."/>
            <person name="Streling A.P."/>
            <person name="Paulino J.T."/>
            <person name="Bessa-Neto F.O."/>
            <person name="Cayo R."/>
            <person name="Gales A.C."/>
        </authorList>
    </citation>
    <scope>NUCLEOTIDE SEQUENCE [LARGE SCALE GENOMIC DNA]</scope>
    <source>
        <strain evidence="2 3">12273</strain>
    </source>
</reference>
<evidence type="ECO:0000313" key="3">
    <source>
        <dbReference type="Proteomes" id="UP000590738"/>
    </source>
</evidence>
<comment type="caution">
    <text evidence="2">The sequence shown here is derived from an EMBL/GenBank/DDBJ whole genome shotgun (WGS) entry which is preliminary data.</text>
</comment>
<dbReference type="Pfam" id="PF21822">
    <property type="entry name" value="Phage_TAC_15"/>
    <property type="match status" value="1"/>
</dbReference>
<feature type="compositionally biased region" description="Polar residues" evidence="1">
    <location>
        <begin position="142"/>
        <end position="159"/>
    </location>
</feature>
<name>A0A7W2LK49_9PSED</name>